<keyword evidence="1" id="KW-1133">Transmembrane helix</keyword>
<keyword evidence="1" id="KW-0472">Membrane</keyword>
<comment type="caution">
    <text evidence="2">The sequence shown here is derived from an EMBL/GenBank/DDBJ whole genome shotgun (WGS) entry which is preliminary data.</text>
</comment>
<name>A0A916ZKJ0_9SPHN</name>
<evidence type="ECO:0008006" key="4">
    <source>
        <dbReference type="Google" id="ProtNLM"/>
    </source>
</evidence>
<feature type="transmembrane region" description="Helical" evidence="1">
    <location>
        <begin position="59"/>
        <end position="80"/>
    </location>
</feature>
<organism evidence="2 3">
    <name type="scientific">Sandarakinorhabdus glacialis</name>
    <dbReference type="NCBI Taxonomy" id="1614636"/>
    <lineage>
        <taxon>Bacteria</taxon>
        <taxon>Pseudomonadati</taxon>
        <taxon>Pseudomonadota</taxon>
        <taxon>Alphaproteobacteria</taxon>
        <taxon>Sphingomonadales</taxon>
        <taxon>Sphingosinicellaceae</taxon>
        <taxon>Sandarakinorhabdus</taxon>
    </lineage>
</organism>
<keyword evidence="3" id="KW-1185">Reference proteome</keyword>
<accession>A0A916ZKJ0</accession>
<dbReference type="RefSeq" id="WP_188761242.1">
    <property type="nucleotide sequence ID" value="NZ_BMJM01000001.1"/>
</dbReference>
<evidence type="ECO:0000313" key="3">
    <source>
        <dbReference type="Proteomes" id="UP000635071"/>
    </source>
</evidence>
<dbReference type="Proteomes" id="UP000635071">
    <property type="component" value="Unassembled WGS sequence"/>
</dbReference>
<evidence type="ECO:0000313" key="2">
    <source>
        <dbReference type="EMBL" id="GGE01046.1"/>
    </source>
</evidence>
<gene>
    <name evidence="2" type="ORF">GCM10011529_04160</name>
</gene>
<reference evidence="2" key="2">
    <citation type="submission" date="2020-09" db="EMBL/GenBank/DDBJ databases">
        <authorList>
            <person name="Sun Q."/>
            <person name="Zhou Y."/>
        </authorList>
    </citation>
    <scope>NUCLEOTIDE SEQUENCE</scope>
    <source>
        <strain evidence="2">CGMCC 1.15519</strain>
    </source>
</reference>
<reference evidence="2" key="1">
    <citation type="journal article" date="2014" name="Int. J. Syst. Evol. Microbiol.">
        <title>Complete genome sequence of Corynebacterium casei LMG S-19264T (=DSM 44701T), isolated from a smear-ripened cheese.</title>
        <authorList>
            <consortium name="US DOE Joint Genome Institute (JGI-PGF)"/>
            <person name="Walter F."/>
            <person name="Albersmeier A."/>
            <person name="Kalinowski J."/>
            <person name="Ruckert C."/>
        </authorList>
    </citation>
    <scope>NUCLEOTIDE SEQUENCE</scope>
    <source>
        <strain evidence="2">CGMCC 1.15519</strain>
    </source>
</reference>
<proteinExistence type="predicted"/>
<protein>
    <recommendedName>
        <fullName evidence="4">DUF502 domain-containing protein</fullName>
    </recommendedName>
</protein>
<keyword evidence="1" id="KW-0812">Transmembrane</keyword>
<dbReference type="InterPro" id="IPR007462">
    <property type="entry name" value="COV1-like"/>
</dbReference>
<sequence>MMRRLVGPFVTGLVFLAPVILTILILQWLSGYVTAAFGPGTMIGEALANAGMLVTESRLMAFWSGIGLVVLIVWALGLLVQTQARARLEGGLDGLMGRMPLLGAFYRPLAQMVRMMGGTPGGELQGMAVVSVQLGDDTEVLSLLATPQIFDMGDGPRHLVLLPTAPVPIGGALLFVDVARVRRVPGLGVDDLAKFYVSMGTIAPEGLIRR</sequence>
<dbReference type="Pfam" id="PF04367">
    <property type="entry name" value="DUF502"/>
    <property type="match status" value="1"/>
</dbReference>
<evidence type="ECO:0000256" key="1">
    <source>
        <dbReference type="SAM" id="Phobius"/>
    </source>
</evidence>
<dbReference type="AlphaFoldDB" id="A0A916ZKJ0"/>
<dbReference type="EMBL" id="BMJM01000001">
    <property type="protein sequence ID" value="GGE01046.1"/>
    <property type="molecule type" value="Genomic_DNA"/>
</dbReference>